<gene>
    <name evidence="2" type="ORF">F2Q68_00025403</name>
</gene>
<evidence type="ECO:0000313" key="3">
    <source>
        <dbReference type="Proteomes" id="UP000712281"/>
    </source>
</evidence>
<protein>
    <submittedName>
        <fullName evidence="2">Uncharacterized protein</fullName>
    </submittedName>
</protein>
<feature type="compositionally biased region" description="Basic and acidic residues" evidence="1">
    <location>
        <begin position="100"/>
        <end position="121"/>
    </location>
</feature>
<evidence type="ECO:0000256" key="1">
    <source>
        <dbReference type="SAM" id="MobiDB-lite"/>
    </source>
</evidence>
<organism evidence="2 3">
    <name type="scientific">Brassica cretica</name>
    <name type="common">Mustard</name>
    <dbReference type="NCBI Taxonomy" id="69181"/>
    <lineage>
        <taxon>Eukaryota</taxon>
        <taxon>Viridiplantae</taxon>
        <taxon>Streptophyta</taxon>
        <taxon>Embryophyta</taxon>
        <taxon>Tracheophyta</taxon>
        <taxon>Spermatophyta</taxon>
        <taxon>Magnoliopsida</taxon>
        <taxon>eudicotyledons</taxon>
        <taxon>Gunneridae</taxon>
        <taxon>Pentapetalae</taxon>
        <taxon>rosids</taxon>
        <taxon>malvids</taxon>
        <taxon>Brassicales</taxon>
        <taxon>Brassicaceae</taxon>
        <taxon>Brassiceae</taxon>
        <taxon>Brassica</taxon>
    </lineage>
</organism>
<comment type="caution">
    <text evidence="2">The sequence shown here is derived from an EMBL/GenBank/DDBJ whole genome shotgun (WGS) entry which is preliminary data.</text>
</comment>
<feature type="region of interest" description="Disordered" evidence="1">
    <location>
        <begin position="76"/>
        <end position="131"/>
    </location>
</feature>
<evidence type="ECO:0000313" key="2">
    <source>
        <dbReference type="EMBL" id="KAF2568065.1"/>
    </source>
</evidence>
<dbReference type="Proteomes" id="UP000712281">
    <property type="component" value="Unassembled WGS sequence"/>
</dbReference>
<dbReference type="AlphaFoldDB" id="A0A8S9IFD7"/>
<dbReference type="EMBL" id="QGKW02001911">
    <property type="protein sequence ID" value="KAF2568065.1"/>
    <property type="molecule type" value="Genomic_DNA"/>
</dbReference>
<accession>A0A8S9IFD7</accession>
<reference evidence="2" key="1">
    <citation type="submission" date="2019-12" db="EMBL/GenBank/DDBJ databases">
        <title>Genome sequencing and annotation of Brassica cretica.</title>
        <authorList>
            <person name="Studholme D.J."/>
            <person name="Sarris P.F."/>
        </authorList>
    </citation>
    <scope>NUCLEOTIDE SEQUENCE</scope>
    <source>
        <strain evidence="2">PFS-001/15</strain>
        <tissue evidence="2">Leaf</tissue>
    </source>
</reference>
<proteinExistence type="predicted"/>
<name>A0A8S9IFD7_BRACR</name>
<feature type="compositionally biased region" description="Polar residues" evidence="1">
    <location>
        <begin position="83"/>
        <end position="97"/>
    </location>
</feature>
<sequence length="131" mass="14662">MDYEKDVFNVSSPSKETIEEKVKETKKSIGELIPIPSQIKRGIRPSGWERAKIRPFGQELLPTLRQPERAKGLMLAANRESRPTASSVGTGSTTLCPNSVERERVLKEPMSEPSSEHERVEMSQALRDVTA</sequence>